<dbReference type="PANTHER" id="PTHR48100:SF58">
    <property type="entry name" value="PE-PGRS FAMILY PROTEIN PE_PGRS11"/>
    <property type="match status" value="1"/>
</dbReference>
<dbReference type="Pfam" id="PF00300">
    <property type="entry name" value="His_Phos_1"/>
    <property type="match status" value="1"/>
</dbReference>
<reference evidence="1 2" key="1">
    <citation type="submission" date="2016-10" db="EMBL/GenBank/DDBJ databases">
        <authorList>
            <person name="de Groot N.N."/>
        </authorList>
    </citation>
    <scope>NUCLEOTIDE SEQUENCE [LARGE SCALE GENOMIC DNA]</scope>
    <source>
        <strain evidence="1 2">DSM 21799</strain>
    </source>
</reference>
<organism evidence="1 2">
    <name type="scientific">Paramicrobacterium humi</name>
    <dbReference type="NCBI Taxonomy" id="640635"/>
    <lineage>
        <taxon>Bacteria</taxon>
        <taxon>Bacillati</taxon>
        <taxon>Actinomycetota</taxon>
        <taxon>Actinomycetes</taxon>
        <taxon>Micrococcales</taxon>
        <taxon>Microbacteriaceae</taxon>
        <taxon>Paramicrobacterium</taxon>
    </lineage>
</organism>
<dbReference type="PROSITE" id="PS00175">
    <property type="entry name" value="PG_MUTASE"/>
    <property type="match status" value="1"/>
</dbReference>
<dbReference type="CDD" id="cd07067">
    <property type="entry name" value="HP_PGM_like"/>
    <property type="match status" value="1"/>
</dbReference>
<proteinExistence type="predicted"/>
<gene>
    <name evidence="1" type="ORF">SAMN04489806_2319</name>
</gene>
<dbReference type="SUPFAM" id="SSF53254">
    <property type="entry name" value="Phosphoglycerate mutase-like"/>
    <property type="match status" value="1"/>
</dbReference>
<sequence length="220" mass="22858">MRLLLIRHGQTPSNVIGALDTTVPGPGLTDLGLEQAAAIPGALAGEEIGALFASTQLRAQLTAQPLARSTGLELQVRDGLKEISAGDLEMRNDWDAVVEYHRTSFAWINGDLDERIPGGEDGHEALGRFDDVVDEVAARAEGTVAMVAHGQVIRVWAAARGGVSVDFASENPLHNTGVVVLKGDPASGWEVLEWAGTPLGGEKLDAGISGGPGGTTAPVE</sequence>
<protein>
    <submittedName>
        <fullName evidence="1">Probable phosphoglycerate mutase</fullName>
    </submittedName>
</protein>
<dbReference type="GO" id="GO:0016791">
    <property type="term" value="F:phosphatase activity"/>
    <property type="evidence" value="ECO:0007669"/>
    <property type="project" value="TreeGrafter"/>
</dbReference>
<dbReference type="InterPro" id="IPR029033">
    <property type="entry name" value="His_PPase_superfam"/>
</dbReference>
<dbReference type="InterPro" id="IPR013078">
    <property type="entry name" value="His_Pase_superF_clade-1"/>
</dbReference>
<evidence type="ECO:0000313" key="2">
    <source>
        <dbReference type="Proteomes" id="UP000199183"/>
    </source>
</evidence>
<dbReference type="AlphaFoldDB" id="A0A1H4NVN0"/>
<dbReference type="PANTHER" id="PTHR48100">
    <property type="entry name" value="BROAD-SPECIFICITY PHOSPHATASE YOR283W-RELATED"/>
    <property type="match status" value="1"/>
</dbReference>
<dbReference type="GO" id="GO:0005737">
    <property type="term" value="C:cytoplasm"/>
    <property type="evidence" value="ECO:0007669"/>
    <property type="project" value="TreeGrafter"/>
</dbReference>
<dbReference type="Proteomes" id="UP000199183">
    <property type="component" value="Unassembled WGS sequence"/>
</dbReference>
<dbReference type="OrthoDB" id="9793115at2"/>
<evidence type="ECO:0000313" key="1">
    <source>
        <dbReference type="EMBL" id="SEB99224.1"/>
    </source>
</evidence>
<dbReference type="InterPro" id="IPR050275">
    <property type="entry name" value="PGM_Phosphatase"/>
</dbReference>
<dbReference type="Gene3D" id="3.40.50.1240">
    <property type="entry name" value="Phosphoglycerate mutase-like"/>
    <property type="match status" value="1"/>
</dbReference>
<dbReference type="RefSeq" id="WP_091184300.1">
    <property type="nucleotide sequence ID" value="NZ_FNRY01000001.1"/>
</dbReference>
<keyword evidence="2" id="KW-1185">Reference proteome</keyword>
<dbReference type="STRING" id="640635.SAMN04489806_2319"/>
<accession>A0A1H4NVN0</accession>
<name>A0A1H4NVN0_9MICO</name>
<dbReference type="EMBL" id="FNRY01000001">
    <property type="protein sequence ID" value="SEB99224.1"/>
    <property type="molecule type" value="Genomic_DNA"/>
</dbReference>
<dbReference type="InterPro" id="IPR001345">
    <property type="entry name" value="PG/BPGM_mutase_AS"/>
</dbReference>
<dbReference type="SMART" id="SM00855">
    <property type="entry name" value="PGAM"/>
    <property type="match status" value="1"/>
</dbReference>